<dbReference type="RefSeq" id="WP_122906228.1">
    <property type="nucleotide sequence ID" value="NZ_RHHS01000046.1"/>
</dbReference>
<proteinExistence type="predicted"/>
<organism evidence="1 2">
    <name type="scientific">Brevibacillus gelatini</name>
    <dbReference type="NCBI Taxonomy" id="1655277"/>
    <lineage>
        <taxon>Bacteria</taxon>
        <taxon>Bacillati</taxon>
        <taxon>Bacillota</taxon>
        <taxon>Bacilli</taxon>
        <taxon>Bacillales</taxon>
        <taxon>Paenibacillaceae</taxon>
        <taxon>Brevibacillus</taxon>
    </lineage>
</organism>
<reference evidence="1 2" key="1">
    <citation type="submission" date="2018-10" db="EMBL/GenBank/DDBJ databases">
        <title>Phylogenomics of Brevibacillus.</title>
        <authorList>
            <person name="Dunlap C."/>
        </authorList>
    </citation>
    <scope>NUCLEOTIDE SEQUENCE [LARGE SCALE GENOMIC DNA]</scope>
    <source>
        <strain evidence="1 2">DSM 100115</strain>
    </source>
</reference>
<keyword evidence="1" id="KW-0489">Methyltransferase</keyword>
<evidence type="ECO:0000313" key="1">
    <source>
        <dbReference type="EMBL" id="RNB53852.1"/>
    </source>
</evidence>
<gene>
    <name evidence="1" type="ORF">EDM57_18805</name>
</gene>
<dbReference type="AlphaFoldDB" id="A0A3M8ARP8"/>
<dbReference type="GO" id="GO:0032259">
    <property type="term" value="P:methylation"/>
    <property type="evidence" value="ECO:0007669"/>
    <property type="project" value="UniProtKB-KW"/>
</dbReference>
<sequence>MAQTNPIILVPTYMDKFQCIGSECEDTCCAGWMVTIDKATYKKYKKLSDPSLAKKLDKIVTRNRKNPTDSNYAKISMEMDDCRRCPMLSAENLCEIQLKAGEDYLSKTCATYPRVTNIVNGNLEMCATLSCPEAARLALLNPDPMEFFEITLPKNHRHSYYAQHTPNNYAAHQIEFYFWDLRIFSIGLIQNRTYDITERLLLLGLFYHNLQELVSSGKAAETPILIENYKKLIQSGSLRQSLAQIPVEASAQIKLLKELIDARVYAGKANNRYLNNFETFLAGINYTDSDDIETLASRYQHAHDMYYKPFMDQHSYILENYLVNYVYKNLFPFYGINFSLLDNYVMLALHYSLIKMHLIGIAGSYKSDLNLDHVISLIQGFAKTIEHSQSYLKFAYDYLQQKEFTSIAGMAIFLKN</sequence>
<keyword evidence="1" id="KW-0808">Transferase</keyword>
<dbReference type="GO" id="GO:0008168">
    <property type="term" value="F:methyltransferase activity"/>
    <property type="evidence" value="ECO:0007669"/>
    <property type="project" value="UniProtKB-KW"/>
</dbReference>
<protein>
    <submittedName>
        <fullName evidence="1">Lysine-N-methylase</fullName>
    </submittedName>
</protein>
<evidence type="ECO:0000313" key="2">
    <source>
        <dbReference type="Proteomes" id="UP000268829"/>
    </source>
</evidence>
<accession>A0A3M8ARP8</accession>
<keyword evidence="2" id="KW-1185">Reference proteome</keyword>
<comment type="caution">
    <text evidence="1">The sequence shown here is derived from an EMBL/GenBank/DDBJ whole genome shotgun (WGS) entry which is preliminary data.</text>
</comment>
<name>A0A3M8ARP8_9BACL</name>
<dbReference type="Proteomes" id="UP000268829">
    <property type="component" value="Unassembled WGS sequence"/>
</dbReference>
<dbReference type="OrthoDB" id="86584at2"/>
<dbReference type="EMBL" id="RHHS01000046">
    <property type="protein sequence ID" value="RNB53852.1"/>
    <property type="molecule type" value="Genomic_DNA"/>
</dbReference>
<dbReference type="NCBIfam" id="NF038110">
    <property type="entry name" value="Lys_methyl_FliB"/>
    <property type="match status" value="1"/>
</dbReference>